<dbReference type="EMBL" id="SNYQ01000005">
    <property type="protein sequence ID" value="TDQ57435.1"/>
    <property type="molecule type" value="Genomic_DNA"/>
</dbReference>
<evidence type="ECO:0000256" key="10">
    <source>
        <dbReference type="HAMAP-Rule" id="MF_01615"/>
    </source>
</evidence>
<dbReference type="GO" id="GO:1903600">
    <property type="term" value="C:glutaminase complex"/>
    <property type="evidence" value="ECO:0007669"/>
    <property type="project" value="TreeGrafter"/>
</dbReference>
<protein>
    <recommendedName>
        <fullName evidence="10">Pyridoxal 5'-phosphate synthase subunit PdxT</fullName>
        <ecNumber evidence="10">4.3.3.6</ecNumber>
    </recommendedName>
    <alternativeName>
        <fullName evidence="10">Pdx2</fullName>
    </alternativeName>
    <alternativeName>
        <fullName evidence="10">Pyridoxal 5'-phosphate synthase glutaminase subunit</fullName>
        <ecNumber evidence="10">3.5.1.2</ecNumber>
    </alternativeName>
</protein>
<dbReference type="PIRSF" id="PIRSF005639">
    <property type="entry name" value="Glut_amidoT_SNO"/>
    <property type="match status" value="1"/>
</dbReference>
<evidence type="ECO:0000256" key="1">
    <source>
        <dbReference type="ARBA" id="ARBA00008345"/>
    </source>
</evidence>
<comment type="subunit">
    <text evidence="9 10">In the presence of PdxS, forms a dodecamer of heterodimers. Only shows activity in the heterodimer.</text>
</comment>
<evidence type="ECO:0000256" key="2">
    <source>
        <dbReference type="ARBA" id="ARBA00022801"/>
    </source>
</evidence>
<dbReference type="GO" id="GO:0005829">
    <property type="term" value="C:cytosol"/>
    <property type="evidence" value="ECO:0007669"/>
    <property type="project" value="TreeGrafter"/>
</dbReference>
<comment type="catalytic activity">
    <reaction evidence="6 10">
        <text>aldehydo-D-ribose 5-phosphate + D-glyceraldehyde 3-phosphate + L-glutamine = pyridoxal 5'-phosphate + L-glutamate + phosphate + 3 H2O + H(+)</text>
        <dbReference type="Rhea" id="RHEA:31507"/>
        <dbReference type="ChEBI" id="CHEBI:15377"/>
        <dbReference type="ChEBI" id="CHEBI:15378"/>
        <dbReference type="ChEBI" id="CHEBI:29985"/>
        <dbReference type="ChEBI" id="CHEBI:43474"/>
        <dbReference type="ChEBI" id="CHEBI:58273"/>
        <dbReference type="ChEBI" id="CHEBI:58359"/>
        <dbReference type="ChEBI" id="CHEBI:59776"/>
        <dbReference type="ChEBI" id="CHEBI:597326"/>
        <dbReference type="EC" id="4.3.3.6"/>
    </reaction>
</comment>
<evidence type="ECO:0000256" key="12">
    <source>
        <dbReference type="PIRSR" id="PIRSR005639-2"/>
    </source>
</evidence>
<dbReference type="GO" id="GO:0036381">
    <property type="term" value="F:pyridoxal 5'-phosphate synthase (glutamine hydrolysing) activity"/>
    <property type="evidence" value="ECO:0007669"/>
    <property type="project" value="UniProtKB-UniRule"/>
</dbReference>
<dbReference type="PROSITE" id="PS51273">
    <property type="entry name" value="GATASE_TYPE_1"/>
    <property type="match status" value="1"/>
</dbReference>
<reference evidence="13 14" key="1">
    <citation type="submission" date="2019-03" db="EMBL/GenBank/DDBJ databases">
        <title>Genomic Encyclopedia of Type Strains, Phase IV (KMG-IV): sequencing the most valuable type-strain genomes for metagenomic binning, comparative biology and taxonomic classification.</title>
        <authorList>
            <person name="Goeker M."/>
        </authorList>
    </citation>
    <scope>NUCLEOTIDE SEQUENCE [LARGE SCALE GENOMIC DNA]</scope>
    <source>
        <strain evidence="13 14">DSM 28403</strain>
    </source>
</reference>
<dbReference type="SUPFAM" id="SSF52317">
    <property type="entry name" value="Class I glutamine amidotransferase-like"/>
    <property type="match status" value="1"/>
</dbReference>
<dbReference type="EC" id="4.3.3.6" evidence="10"/>
<keyword evidence="3 10" id="KW-0663">Pyridoxal phosphate</keyword>
<comment type="pathway">
    <text evidence="10">Cofactor biosynthesis; pyridoxal 5'-phosphate biosynthesis.</text>
</comment>
<dbReference type="GO" id="GO:0004359">
    <property type="term" value="F:glutaminase activity"/>
    <property type="evidence" value="ECO:0007669"/>
    <property type="project" value="UniProtKB-UniRule"/>
</dbReference>
<proteinExistence type="inferred from homology"/>
<keyword evidence="14" id="KW-1185">Reference proteome</keyword>
<dbReference type="InterPro" id="IPR002161">
    <property type="entry name" value="PdxT/SNO"/>
</dbReference>
<feature type="binding site" evidence="10 12">
    <location>
        <begin position="138"/>
        <end position="139"/>
    </location>
    <ligand>
        <name>L-glutamine</name>
        <dbReference type="ChEBI" id="CHEBI:58359"/>
    </ligand>
</feature>
<feature type="binding site" evidence="10 12">
    <location>
        <position position="110"/>
    </location>
    <ligand>
        <name>L-glutamine</name>
        <dbReference type="ChEBI" id="CHEBI:58359"/>
    </ligand>
</feature>
<dbReference type="UniPathway" id="UPA00245"/>
<evidence type="ECO:0000256" key="4">
    <source>
        <dbReference type="ARBA" id="ARBA00022962"/>
    </source>
</evidence>
<dbReference type="NCBIfam" id="TIGR03800">
    <property type="entry name" value="PLP_synth_Pdx2"/>
    <property type="match status" value="1"/>
</dbReference>
<dbReference type="GO" id="GO:0042823">
    <property type="term" value="P:pyridoxal phosphate biosynthetic process"/>
    <property type="evidence" value="ECO:0007669"/>
    <property type="project" value="UniProtKB-UniRule"/>
</dbReference>
<keyword evidence="4 10" id="KW-0315">Glutamine amidotransferase</keyword>
<evidence type="ECO:0000256" key="3">
    <source>
        <dbReference type="ARBA" id="ARBA00022898"/>
    </source>
</evidence>
<comment type="caution">
    <text evidence="13">The sequence shown here is derived from an EMBL/GenBank/DDBJ whole genome shotgun (WGS) entry which is preliminary data.</text>
</comment>
<dbReference type="PROSITE" id="PS51274">
    <property type="entry name" value="GATASE_COBBQ"/>
    <property type="match status" value="1"/>
</dbReference>
<dbReference type="AlphaFoldDB" id="A0A4R6V876"/>
<dbReference type="FunFam" id="3.40.50.880:FF:000010">
    <property type="entry name" value="uncharacterized protein LOC100176842 isoform X2"/>
    <property type="match status" value="1"/>
</dbReference>
<comment type="catalytic activity">
    <reaction evidence="7 10">
        <text>L-glutamine + H2O = L-glutamate + NH4(+)</text>
        <dbReference type="Rhea" id="RHEA:15889"/>
        <dbReference type="ChEBI" id="CHEBI:15377"/>
        <dbReference type="ChEBI" id="CHEBI:28938"/>
        <dbReference type="ChEBI" id="CHEBI:29985"/>
        <dbReference type="ChEBI" id="CHEBI:58359"/>
        <dbReference type="EC" id="3.5.1.2"/>
    </reaction>
</comment>
<keyword evidence="2 10" id="KW-0378">Hydrolase</keyword>
<evidence type="ECO:0000256" key="6">
    <source>
        <dbReference type="ARBA" id="ARBA00047992"/>
    </source>
</evidence>
<evidence type="ECO:0000256" key="8">
    <source>
        <dbReference type="ARBA" id="ARBA00054599"/>
    </source>
</evidence>
<dbReference type="PROSITE" id="PS51130">
    <property type="entry name" value="PDXT_SNO_2"/>
    <property type="match status" value="1"/>
</dbReference>
<evidence type="ECO:0000313" key="14">
    <source>
        <dbReference type="Proteomes" id="UP000295657"/>
    </source>
</evidence>
<accession>A0A4R6V876</accession>
<feature type="binding site" evidence="10 12">
    <location>
        <begin position="51"/>
        <end position="53"/>
    </location>
    <ligand>
        <name>L-glutamine</name>
        <dbReference type="ChEBI" id="CHEBI:58359"/>
    </ligand>
</feature>
<dbReference type="Pfam" id="PF01174">
    <property type="entry name" value="SNO"/>
    <property type="match status" value="1"/>
</dbReference>
<dbReference type="Gene3D" id="3.40.50.880">
    <property type="match status" value="1"/>
</dbReference>
<dbReference type="OrthoDB" id="9810320at2"/>
<comment type="function">
    <text evidence="8 10">Catalyzes the hydrolysis of glutamine to glutamate and ammonia as part of the biosynthesis of pyridoxal 5'-phosphate. The resulting ammonia molecule is channeled to the active site of PdxS.</text>
</comment>
<evidence type="ECO:0000256" key="9">
    <source>
        <dbReference type="ARBA" id="ARBA00064749"/>
    </source>
</evidence>
<keyword evidence="5 10" id="KW-0456">Lyase</keyword>
<gene>
    <name evidence="10" type="primary">pdxT</name>
    <name evidence="13" type="ORF">EDC45_1496</name>
</gene>
<dbReference type="Proteomes" id="UP000295657">
    <property type="component" value="Unassembled WGS sequence"/>
</dbReference>
<dbReference type="InterPro" id="IPR021196">
    <property type="entry name" value="PdxT/SNO_CS"/>
</dbReference>
<feature type="active site" description="Charge relay system" evidence="10 11">
    <location>
        <position position="174"/>
    </location>
</feature>
<dbReference type="PANTHER" id="PTHR31559:SF0">
    <property type="entry name" value="PYRIDOXAL 5'-PHOSPHATE SYNTHASE SUBUNIT SNO1-RELATED"/>
    <property type="match status" value="1"/>
</dbReference>
<evidence type="ECO:0000256" key="5">
    <source>
        <dbReference type="ARBA" id="ARBA00023239"/>
    </source>
</evidence>
<dbReference type="InterPro" id="IPR029062">
    <property type="entry name" value="Class_I_gatase-like"/>
</dbReference>
<dbReference type="GO" id="GO:0008614">
    <property type="term" value="P:pyridoxine metabolic process"/>
    <property type="evidence" value="ECO:0007669"/>
    <property type="project" value="TreeGrafter"/>
</dbReference>
<feature type="active site" description="Nucleophile" evidence="10 11">
    <location>
        <position position="83"/>
    </location>
</feature>
<evidence type="ECO:0000313" key="13">
    <source>
        <dbReference type="EMBL" id="TDQ57435.1"/>
    </source>
</evidence>
<dbReference type="RefSeq" id="WP_133545038.1">
    <property type="nucleotide sequence ID" value="NZ_SNYQ01000005.1"/>
</dbReference>
<sequence>MDYSGLNIGVLALQGASAEHLQQLQSLGAKGVAVKKVTQLAELDGLILPGGESTAIGKLMVQYGFIDAIRRFAAQGKPIFGTCAGMILLAKEIEGGEPAHLGLMDISVRRNAFGRQTDSFQADIEVEGLSAPFPSVFIRAPYILGTRQQVQTLAVFSGYPVLARQQNLLACAFHPELTADNRITDLFLQMVCQAGKAKMQGKAS</sequence>
<dbReference type="CDD" id="cd01749">
    <property type="entry name" value="GATase1_PB"/>
    <property type="match status" value="1"/>
</dbReference>
<dbReference type="PANTHER" id="PTHR31559">
    <property type="entry name" value="PYRIDOXAL 5'-PHOSPHATE SYNTHASE SUBUNIT SNO"/>
    <property type="match status" value="1"/>
</dbReference>
<dbReference type="PROSITE" id="PS01236">
    <property type="entry name" value="PDXT_SNO_1"/>
    <property type="match status" value="1"/>
</dbReference>
<name>A0A4R6V876_9PAST</name>
<dbReference type="EC" id="3.5.1.2" evidence="10"/>
<evidence type="ECO:0000256" key="11">
    <source>
        <dbReference type="PIRSR" id="PIRSR005639-1"/>
    </source>
</evidence>
<comment type="similarity">
    <text evidence="1 10">Belongs to the glutaminase PdxT/SNO family.</text>
</comment>
<dbReference type="GO" id="GO:0006543">
    <property type="term" value="P:L-glutamine catabolic process"/>
    <property type="evidence" value="ECO:0007669"/>
    <property type="project" value="UniProtKB-UniRule"/>
</dbReference>
<feature type="active site" description="Charge relay system" evidence="10 11">
    <location>
        <position position="176"/>
    </location>
</feature>
<dbReference type="HAMAP" id="MF_01615">
    <property type="entry name" value="PdxT"/>
    <property type="match status" value="1"/>
</dbReference>
<organism evidence="13 14">
    <name type="scientific">Mesocricetibacter intestinalis</name>
    <dbReference type="NCBI Taxonomy" id="1521930"/>
    <lineage>
        <taxon>Bacteria</taxon>
        <taxon>Pseudomonadati</taxon>
        <taxon>Pseudomonadota</taxon>
        <taxon>Gammaproteobacteria</taxon>
        <taxon>Pasteurellales</taxon>
        <taxon>Pasteurellaceae</taxon>
        <taxon>Mesocricetibacter</taxon>
    </lineage>
</organism>
<evidence type="ECO:0000256" key="7">
    <source>
        <dbReference type="ARBA" id="ARBA00049534"/>
    </source>
</evidence>